<accession>A0A143T0C5</accession>
<evidence type="ECO:0000313" key="1">
    <source>
        <dbReference type="EMBL" id="BAU77474.1"/>
    </source>
</evidence>
<dbReference type="AlphaFoldDB" id="A0A143T0C5"/>
<protein>
    <submittedName>
        <fullName evidence="1">Uncharacterized protein</fullName>
    </submittedName>
</protein>
<geneLocation type="plasmid" evidence="1">
    <name>SAP2</name>
</geneLocation>
<proteinExistence type="predicted"/>
<dbReference type="EMBL" id="AP017380">
    <property type="protein sequence ID" value="BAU77474.1"/>
    <property type="molecule type" value="Genomic_DNA"/>
</dbReference>
<dbReference type="RefSeq" id="WP_137951580.1">
    <property type="nucleotide sequence ID" value="NZ_BAVY01000065.1"/>
</dbReference>
<name>A0A143T0C5_STRAW</name>
<organism evidence="1">
    <name type="scientific">Streptomyces avermitilis (strain ATCC 31267 / DSM 46492 / JCM 5070 / NBRC 14893 / NCIMB 12804 / NRRL 8165 / MA-4680)</name>
    <dbReference type="NCBI Taxonomy" id="227882"/>
    <lineage>
        <taxon>Bacteria</taxon>
        <taxon>Bacillati</taxon>
        <taxon>Actinomycetota</taxon>
        <taxon>Actinomycetes</taxon>
        <taxon>Kitasatosporales</taxon>
        <taxon>Streptomycetaceae</taxon>
        <taxon>Streptomyces</taxon>
    </lineage>
</organism>
<reference evidence="1" key="1">
    <citation type="submission" date="2016-03" db="EMBL/GenBank/DDBJ databases">
        <title>Complete sequence of the second linear plasmid SAP2 of Streptomyces avermitilis.</title>
        <authorList>
            <person name="Ikeda H."/>
        </authorList>
    </citation>
    <scope>NUCLEOTIDE SEQUENCE</scope>
    <source>
        <strain evidence="1">MA-4680</strain>
        <plasmid evidence="1">SAP2</plasmid>
    </source>
</reference>
<keyword evidence="1" id="KW-0614">Plasmid</keyword>
<sequence>MSLQTMLRGYPREAADMAEGAYERAKDTAAPRVLAFAKLAEARAYGRAGEAKAAGVALTRSEELLGSIRPDSHDPDWLSYFTRARLATPSSTLW</sequence>
<gene>
    <name evidence="1" type="ORF">SAVERM_2p030</name>
</gene>